<dbReference type="AlphaFoldDB" id="A0A369APR2"/>
<evidence type="ECO:0000313" key="2">
    <source>
        <dbReference type="Proteomes" id="UP000252174"/>
    </source>
</evidence>
<dbReference type="EMBL" id="QPJU01000005">
    <property type="protein sequence ID" value="RCX09444.1"/>
    <property type="molecule type" value="Genomic_DNA"/>
</dbReference>
<name>A0A369APR2_9BURK</name>
<evidence type="ECO:0000313" key="1">
    <source>
        <dbReference type="EMBL" id="RCX09444.1"/>
    </source>
</evidence>
<protein>
    <submittedName>
        <fullName evidence="1">Uncharacterized protein</fullName>
    </submittedName>
</protein>
<dbReference type="Proteomes" id="UP000252174">
    <property type="component" value="Unassembled WGS sequence"/>
</dbReference>
<accession>A0A369APR2</accession>
<keyword evidence="2" id="KW-1185">Reference proteome</keyword>
<sequence>MIAPSQPLDALATQYVGELPASVRALLGILGVQPNDPRTGALASYLLFEPGYTQALMALGWDDAMRQRAEIGAFFGWALPNDPKVRQAPSPNQPPTTSR</sequence>
<reference evidence="1 2" key="1">
    <citation type="submission" date="2018-07" db="EMBL/GenBank/DDBJ databases">
        <title>Genomic Encyclopedia of Type Strains, Phase IV (KMG-IV): sequencing the most valuable type-strain genomes for metagenomic binning, comparative biology and taxonomic classification.</title>
        <authorList>
            <person name="Goeker M."/>
        </authorList>
    </citation>
    <scope>NUCLEOTIDE SEQUENCE [LARGE SCALE GENOMIC DNA]</scope>
    <source>
        <strain evidence="1 2">DSM 100911</strain>
    </source>
</reference>
<proteinExistence type="predicted"/>
<dbReference type="RefSeq" id="WP_421782416.1">
    <property type="nucleotide sequence ID" value="NZ_QPJU01000005.1"/>
</dbReference>
<gene>
    <name evidence="1" type="ORF">DFR45_10573</name>
</gene>
<organism evidence="1 2">
    <name type="scientific">Extensimonas vulgaris</name>
    <dbReference type="NCBI Taxonomy" id="1031594"/>
    <lineage>
        <taxon>Bacteria</taxon>
        <taxon>Pseudomonadati</taxon>
        <taxon>Pseudomonadota</taxon>
        <taxon>Betaproteobacteria</taxon>
        <taxon>Burkholderiales</taxon>
        <taxon>Comamonadaceae</taxon>
        <taxon>Extensimonas</taxon>
    </lineage>
</organism>
<comment type="caution">
    <text evidence="1">The sequence shown here is derived from an EMBL/GenBank/DDBJ whole genome shotgun (WGS) entry which is preliminary data.</text>
</comment>